<dbReference type="InterPro" id="IPR050149">
    <property type="entry name" value="Collagen_superfamily"/>
</dbReference>
<evidence type="ECO:0000313" key="2">
    <source>
        <dbReference type="EMBL" id="TYS62172.1"/>
    </source>
</evidence>
<name>A0A5D4SJ65_9BACI</name>
<evidence type="ECO:0000313" key="3">
    <source>
        <dbReference type="Proteomes" id="UP000323732"/>
    </source>
</evidence>
<dbReference type="PANTHER" id="PTHR24023">
    <property type="entry name" value="COLLAGEN ALPHA"/>
    <property type="match status" value="1"/>
</dbReference>
<feature type="region of interest" description="Disordered" evidence="1">
    <location>
        <begin position="117"/>
        <end position="248"/>
    </location>
</feature>
<dbReference type="EMBL" id="VTES01000005">
    <property type="protein sequence ID" value="TYS62172.1"/>
    <property type="molecule type" value="Genomic_DNA"/>
</dbReference>
<dbReference type="GO" id="GO:0030198">
    <property type="term" value="P:extracellular matrix organization"/>
    <property type="evidence" value="ECO:0007669"/>
    <property type="project" value="TreeGrafter"/>
</dbReference>
<reference evidence="2 3" key="1">
    <citation type="submission" date="2019-08" db="EMBL/GenBank/DDBJ databases">
        <title>Bacillus genomes from the desert of Cuatro Cienegas, Coahuila.</title>
        <authorList>
            <person name="Olmedo-Alvarez G."/>
        </authorList>
    </citation>
    <scope>NUCLEOTIDE SEQUENCE [LARGE SCALE GENOMIC DNA]</scope>
    <source>
        <strain evidence="2 3">CH37_1T</strain>
    </source>
</reference>
<protein>
    <submittedName>
        <fullName evidence="2">Collagen-like protein</fullName>
    </submittedName>
</protein>
<dbReference type="GO" id="GO:0031012">
    <property type="term" value="C:extracellular matrix"/>
    <property type="evidence" value="ECO:0007669"/>
    <property type="project" value="TreeGrafter"/>
</dbReference>
<dbReference type="GO" id="GO:0030020">
    <property type="term" value="F:extracellular matrix structural constituent conferring tensile strength"/>
    <property type="evidence" value="ECO:0007669"/>
    <property type="project" value="TreeGrafter"/>
</dbReference>
<proteinExistence type="predicted"/>
<dbReference type="InterPro" id="IPR008160">
    <property type="entry name" value="Collagen"/>
</dbReference>
<dbReference type="Proteomes" id="UP000323732">
    <property type="component" value="Unassembled WGS sequence"/>
</dbReference>
<dbReference type="GO" id="GO:0005615">
    <property type="term" value="C:extracellular space"/>
    <property type="evidence" value="ECO:0007669"/>
    <property type="project" value="TreeGrafter"/>
</dbReference>
<feature type="compositionally biased region" description="Low complexity" evidence="1">
    <location>
        <begin position="119"/>
        <end position="248"/>
    </location>
</feature>
<evidence type="ECO:0000256" key="1">
    <source>
        <dbReference type="SAM" id="MobiDB-lite"/>
    </source>
</evidence>
<dbReference type="Pfam" id="PF01391">
    <property type="entry name" value="Collagen"/>
    <property type="match status" value="1"/>
</dbReference>
<keyword evidence="2" id="KW-0176">Collagen</keyword>
<organism evidence="2 3">
    <name type="scientific">Bacillus infantis</name>
    <dbReference type="NCBI Taxonomy" id="324767"/>
    <lineage>
        <taxon>Bacteria</taxon>
        <taxon>Bacillati</taxon>
        <taxon>Bacillota</taxon>
        <taxon>Bacilli</taxon>
        <taxon>Bacillales</taxon>
        <taxon>Bacillaceae</taxon>
        <taxon>Bacillus</taxon>
    </lineage>
</organism>
<dbReference type="AlphaFoldDB" id="A0A5D4SJ65"/>
<sequence length="391" mass="41466">MRILSTGPIENNLVNSIRATQKLTIRFVNRNTVNPATVVVQGYRLDGARSIYVLELFSLSPNQVITKDYYANLNAFEFIFTANGPREEDTEISVWGKNNAGELIDIHRLVSSELLGSETGQQGPQGASGPQGAQGTQGVQGPQGAQGTQGNQGPQGDQGLQGVQGPQGDQGTQGVQGAQGDQGQQGIQGPQGDQGTQGVQGPQGDQGTQGVLGPQGEQGPQGVQGPQGDQGTQGVQGLQGNQGPQGPVTLMDIRSQIFRNANITLPGGEREIITIPLLPPITLTKNTTLELTGSFRMEFISNATANYYTYEAILDLGGTGIGGMGTEAVFSNEVFKRDLTSKSTIISPSASYLLPNLSPGTYTFVMDINTAGEQLLQRKLYEFVFYVKVYS</sequence>
<dbReference type="PANTHER" id="PTHR24023:SF1095">
    <property type="entry name" value="EGF-LIKE DOMAIN-CONTAINING PROTEIN"/>
    <property type="match status" value="1"/>
</dbReference>
<gene>
    <name evidence="2" type="ORF">FZD47_19015</name>
</gene>
<comment type="caution">
    <text evidence="2">The sequence shown here is derived from an EMBL/GenBank/DDBJ whole genome shotgun (WGS) entry which is preliminary data.</text>
</comment>
<accession>A0A5D4SJ65</accession>